<gene>
    <name evidence="1" type="ordered locus">At4g21950</name>
    <name evidence="4" type="ORF">AN1_LOCUS18911</name>
    <name evidence="3" type="ORF">AT9943_LOCUS16302</name>
    <name evidence="2" type="ORF">C24_LOCUS18808</name>
</gene>
<evidence type="ECO:0000313" key="4">
    <source>
        <dbReference type="EMBL" id="VYS63495.1"/>
    </source>
</evidence>
<dbReference type="KEGG" id="ath:AT4G21950"/>
<dbReference type="Proteomes" id="UP000516314">
    <property type="component" value="Chromosome 4"/>
</dbReference>
<reference evidence="4 5" key="1">
    <citation type="submission" date="2019-11" db="EMBL/GenBank/DDBJ databases">
        <authorList>
            <person name="Jiao W.-B."/>
            <person name="Schneeberger K."/>
        </authorList>
    </citation>
    <scope>NUCLEOTIDE SEQUENCE [LARGE SCALE GENOMIC DNA]</scope>
    <source>
        <strain evidence="5">cv. An-1</strain>
        <strain evidence="6">cv. C24</strain>
    </source>
</reference>
<evidence type="ECO:0000313" key="1">
    <source>
        <dbReference type="Araport" id="AT4G21950"/>
    </source>
</evidence>
<dbReference type="OrthoDB" id="10320426at2759"/>
<proteinExistence type="predicted"/>
<dbReference type="Proteomes" id="UP000434276">
    <property type="component" value="Unassembled WGS sequence"/>
</dbReference>
<protein>
    <submittedName>
        <fullName evidence="3">(thale cress) hypothetical protein</fullName>
    </submittedName>
</protein>
<dbReference type="Araport" id="AT4G21950"/>
<evidence type="ECO:0000313" key="2">
    <source>
        <dbReference type="EMBL" id="CAA0396073.1"/>
    </source>
</evidence>
<evidence type="ECO:0000313" key="7">
    <source>
        <dbReference type="Proteomes" id="UP000516314"/>
    </source>
</evidence>
<evidence type="ECO:0000313" key="6">
    <source>
        <dbReference type="Proteomes" id="UP000434276"/>
    </source>
</evidence>
<name>A0A654FRN0_ARATH</name>
<dbReference type="ExpressionAtlas" id="A0A654FRN0">
    <property type="expression patterns" value="baseline and differential"/>
</dbReference>
<dbReference type="EMBL" id="LR881469">
    <property type="protein sequence ID" value="CAD5328669.1"/>
    <property type="molecule type" value="Genomic_DNA"/>
</dbReference>
<sequence length="54" mass="5970">MHLLGHGELPIPNGLDPCLVKEKINSELMDLGCRGDVSMHAYGNKDTFSDDTKR</sequence>
<evidence type="ECO:0000313" key="5">
    <source>
        <dbReference type="Proteomes" id="UP000426265"/>
    </source>
</evidence>
<accession>A0A654FRN0</accession>
<organism evidence="4 5">
    <name type="scientific">Arabidopsis thaliana</name>
    <name type="common">Mouse-ear cress</name>
    <dbReference type="NCBI Taxonomy" id="3702"/>
    <lineage>
        <taxon>Eukaryota</taxon>
        <taxon>Viridiplantae</taxon>
        <taxon>Streptophyta</taxon>
        <taxon>Embryophyta</taxon>
        <taxon>Tracheophyta</taxon>
        <taxon>Spermatophyta</taxon>
        <taxon>Magnoliopsida</taxon>
        <taxon>eudicotyledons</taxon>
        <taxon>Gunneridae</taxon>
        <taxon>Pentapetalae</taxon>
        <taxon>rosids</taxon>
        <taxon>malvids</taxon>
        <taxon>Brassicales</taxon>
        <taxon>Brassicaceae</taxon>
        <taxon>Camelineae</taxon>
        <taxon>Arabidopsis</taxon>
    </lineage>
</organism>
<dbReference type="GeneID" id="828284"/>
<reference evidence="3 7" key="2">
    <citation type="submission" date="2020-09" db="EMBL/GenBank/DDBJ databases">
        <authorList>
            <person name="Ashkenazy H."/>
        </authorList>
    </citation>
    <scope>NUCLEOTIDE SEQUENCE [LARGE SCALE GENOMIC DNA]</scope>
    <source>
        <strain evidence="7">cv. Cdm-0</strain>
    </source>
</reference>
<dbReference type="Proteomes" id="UP000426265">
    <property type="component" value="Unassembled WGS sequence"/>
</dbReference>
<dbReference type="EMBL" id="CACSHJ010000095">
    <property type="protein sequence ID" value="CAA0396073.1"/>
    <property type="molecule type" value="Genomic_DNA"/>
</dbReference>
<dbReference type="EMBL" id="CACRSJ010000109">
    <property type="protein sequence ID" value="VYS63495.1"/>
    <property type="molecule type" value="Genomic_DNA"/>
</dbReference>
<evidence type="ECO:0000313" key="3">
    <source>
        <dbReference type="EMBL" id="CAD5328669.1"/>
    </source>
</evidence>
<dbReference type="AlphaFoldDB" id="A0A654FRN0"/>